<dbReference type="EMBL" id="MIKG01000005">
    <property type="protein sequence ID" value="RAO67593.1"/>
    <property type="molecule type" value="Genomic_DNA"/>
</dbReference>
<comment type="caution">
    <text evidence="1">The sequence shown here is derived from an EMBL/GenBank/DDBJ whole genome shotgun (WGS) entry which is preliminary data.</text>
</comment>
<dbReference type="InterPro" id="IPR036188">
    <property type="entry name" value="FAD/NAD-bd_sf"/>
</dbReference>
<gene>
    <name evidence="1" type="ORF">BHQ10_003605</name>
</gene>
<reference evidence="1 2" key="1">
    <citation type="journal article" date="2017" name="Biotechnol. Biofuels">
        <title>Differential beta-glucosidase expression as a function of carbon source availability in Talaromyces amestolkiae: a genomic and proteomic approach.</title>
        <authorList>
            <person name="de Eugenio L.I."/>
            <person name="Mendez-Liter J.A."/>
            <person name="Nieto-Dominguez M."/>
            <person name="Alonso L."/>
            <person name="Gil-Munoz J."/>
            <person name="Barriuso J."/>
            <person name="Prieto A."/>
            <person name="Martinez M.J."/>
        </authorList>
    </citation>
    <scope>NUCLEOTIDE SEQUENCE [LARGE SCALE GENOMIC DNA]</scope>
    <source>
        <strain evidence="1 2">CIB</strain>
    </source>
</reference>
<dbReference type="SUPFAM" id="SSF51905">
    <property type="entry name" value="FAD/NAD(P)-binding domain"/>
    <property type="match status" value="1"/>
</dbReference>
<dbReference type="PANTHER" id="PTHR47356:SF2">
    <property type="entry name" value="FAD-BINDING DOMAIN-CONTAINING PROTEIN-RELATED"/>
    <property type="match status" value="1"/>
</dbReference>
<evidence type="ECO:0008006" key="3">
    <source>
        <dbReference type="Google" id="ProtNLM"/>
    </source>
</evidence>
<dbReference type="GeneID" id="63792821"/>
<keyword evidence="2" id="KW-1185">Reference proteome</keyword>
<name>A0A364KVM6_TALAM</name>
<evidence type="ECO:0000313" key="1">
    <source>
        <dbReference type="EMBL" id="RAO67593.1"/>
    </source>
</evidence>
<dbReference type="InterPro" id="IPR050562">
    <property type="entry name" value="FAD_mOase_fung"/>
</dbReference>
<dbReference type="AlphaFoldDB" id="A0A364KVM6"/>
<evidence type="ECO:0000313" key="2">
    <source>
        <dbReference type="Proteomes" id="UP000249363"/>
    </source>
</evidence>
<dbReference type="Gene3D" id="3.50.50.60">
    <property type="entry name" value="FAD/NAD(P)-binding domain"/>
    <property type="match status" value="1"/>
</dbReference>
<dbReference type="GO" id="GO:0004497">
    <property type="term" value="F:monooxygenase activity"/>
    <property type="evidence" value="ECO:0007669"/>
    <property type="project" value="InterPro"/>
</dbReference>
<protein>
    <recommendedName>
        <fullName evidence="3">FAD-binding domain-containing protein</fullName>
    </recommendedName>
</protein>
<dbReference type="PANTHER" id="PTHR47356">
    <property type="entry name" value="FAD-DEPENDENT MONOOXYGENASE ASQG-RELATED"/>
    <property type="match status" value="1"/>
</dbReference>
<organism evidence="1 2">
    <name type="scientific">Talaromyces amestolkiae</name>
    <dbReference type="NCBI Taxonomy" id="1196081"/>
    <lineage>
        <taxon>Eukaryota</taxon>
        <taxon>Fungi</taxon>
        <taxon>Dikarya</taxon>
        <taxon>Ascomycota</taxon>
        <taxon>Pezizomycotina</taxon>
        <taxon>Eurotiomycetes</taxon>
        <taxon>Eurotiomycetidae</taxon>
        <taxon>Eurotiales</taxon>
        <taxon>Trichocomaceae</taxon>
        <taxon>Talaromyces</taxon>
        <taxon>Talaromyces sect. Talaromyces</taxon>
    </lineage>
</organism>
<proteinExistence type="predicted"/>
<sequence>MMTERNGFEYVTLERRDFLRIVYEQHPDKSRILEGKRVIDAVDTENGISVKLHDGTVEEGDILIGCDGVHSTVRDLMWRNANTSIPDFITAREKTSLETTYRALVGVAKPIPGMSTNDMHWITHWGLSFLILTQPNKTFFFVNWKLPQKLTWPSKAKWTDAEAEVAAASVSHLPITESLGNYGRIKYEPTFLVSRKAYLTTGRSEGLFSWEIQLTKGNVCYGK</sequence>
<dbReference type="STRING" id="1196081.A0A364KVM6"/>
<dbReference type="RefSeq" id="XP_040732109.1">
    <property type="nucleotide sequence ID" value="XM_040875880.1"/>
</dbReference>
<accession>A0A364KVM6</accession>
<dbReference type="OrthoDB" id="10029326at2759"/>
<dbReference type="Proteomes" id="UP000249363">
    <property type="component" value="Unassembled WGS sequence"/>
</dbReference>